<feature type="transmembrane region" description="Helical" evidence="1">
    <location>
        <begin position="230"/>
        <end position="249"/>
    </location>
</feature>
<protein>
    <submittedName>
        <fullName evidence="3">CPBP family intramembrane metalloprotease</fullName>
    </submittedName>
</protein>
<organism evidence="3 4">
    <name type="scientific">Microbacterium rhizomatis</name>
    <dbReference type="NCBI Taxonomy" id="1631477"/>
    <lineage>
        <taxon>Bacteria</taxon>
        <taxon>Bacillati</taxon>
        <taxon>Actinomycetota</taxon>
        <taxon>Actinomycetes</taxon>
        <taxon>Micrococcales</taxon>
        <taxon>Microbacteriaceae</taxon>
        <taxon>Microbacterium</taxon>
    </lineage>
</organism>
<dbReference type="EMBL" id="VYSA01000002">
    <property type="protein sequence ID" value="KAA9107785.1"/>
    <property type="molecule type" value="Genomic_DNA"/>
</dbReference>
<dbReference type="GO" id="GO:0008237">
    <property type="term" value="F:metallopeptidase activity"/>
    <property type="evidence" value="ECO:0007669"/>
    <property type="project" value="UniProtKB-KW"/>
</dbReference>
<dbReference type="Proteomes" id="UP000325827">
    <property type="component" value="Unassembled WGS sequence"/>
</dbReference>
<dbReference type="GO" id="GO:0004175">
    <property type="term" value="F:endopeptidase activity"/>
    <property type="evidence" value="ECO:0007669"/>
    <property type="project" value="UniProtKB-ARBA"/>
</dbReference>
<feature type="transmembrane region" description="Helical" evidence="1">
    <location>
        <begin position="58"/>
        <end position="82"/>
    </location>
</feature>
<dbReference type="AlphaFoldDB" id="A0A5J5IZV3"/>
<proteinExistence type="predicted"/>
<dbReference type="InterPro" id="IPR052710">
    <property type="entry name" value="CAAX_protease"/>
</dbReference>
<dbReference type="RefSeq" id="WP_150448820.1">
    <property type="nucleotide sequence ID" value="NZ_VYSA01000002.1"/>
</dbReference>
<keyword evidence="1" id="KW-0472">Membrane</keyword>
<feature type="transmembrane region" description="Helical" evidence="1">
    <location>
        <begin position="135"/>
        <end position="156"/>
    </location>
</feature>
<dbReference type="GO" id="GO:0006508">
    <property type="term" value="P:proteolysis"/>
    <property type="evidence" value="ECO:0007669"/>
    <property type="project" value="UniProtKB-KW"/>
</dbReference>
<evidence type="ECO:0000259" key="2">
    <source>
        <dbReference type="Pfam" id="PF02517"/>
    </source>
</evidence>
<dbReference type="Pfam" id="PF02517">
    <property type="entry name" value="Rce1-like"/>
    <property type="match status" value="1"/>
</dbReference>
<evidence type="ECO:0000313" key="3">
    <source>
        <dbReference type="EMBL" id="KAA9107785.1"/>
    </source>
</evidence>
<keyword evidence="3" id="KW-0378">Hydrolase</keyword>
<keyword evidence="3" id="KW-0482">Metalloprotease</keyword>
<keyword evidence="3" id="KW-0645">Protease</keyword>
<evidence type="ECO:0000313" key="4">
    <source>
        <dbReference type="Proteomes" id="UP000325827"/>
    </source>
</evidence>
<accession>A0A5J5IZV3</accession>
<feature type="transmembrane region" description="Helical" evidence="1">
    <location>
        <begin position="203"/>
        <end position="224"/>
    </location>
</feature>
<feature type="transmembrane region" description="Helical" evidence="1">
    <location>
        <begin position="176"/>
        <end position="196"/>
    </location>
</feature>
<gene>
    <name evidence="3" type="ORF">F6B43_10120</name>
</gene>
<dbReference type="InterPro" id="IPR003675">
    <property type="entry name" value="Rce1/LyrA-like_dom"/>
</dbReference>
<reference evidence="4" key="1">
    <citation type="submission" date="2019-09" db="EMBL/GenBank/DDBJ databases">
        <title>Mumia zhuanghuii sp. nov. isolated from the intestinal contents of plateau pika (Ochotona curzoniae) in the Qinghai-Tibet plateau of China.</title>
        <authorList>
            <person name="Tian Z."/>
        </authorList>
    </citation>
    <scope>NUCLEOTIDE SEQUENCE [LARGE SCALE GENOMIC DNA]</scope>
    <source>
        <strain evidence="4">JCM 30598</strain>
    </source>
</reference>
<feature type="domain" description="CAAX prenyl protease 2/Lysostaphin resistance protein A-like" evidence="2">
    <location>
        <begin position="141"/>
        <end position="242"/>
    </location>
</feature>
<evidence type="ECO:0000256" key="1">
    <source>
        <dbReference type="SAM" id="Phobius"/>
    </source>
</evidence>
<keyword evidence="1" id="KW-0812">Transmembrane</keyword>
<feature type="transmembrane region" description="Helical" evidence="1">
    <location>
        <begin position="25"/>
        <end position="46"/>
    </location>
</feature>
<dbReference type="OrthoDB" id="254800at2"/>
<dbReference type="GO" id="GO:0080120">
    <property type="term" value="P:CAAX-box protein maturation"/>
    <property type="evidence" value="ECO:0007669"/>
    <property type="project" value="UniProtKB-ARBA"/>
</dbReference>
<name>A0A5J5IZV3_9MICO</name>
<keyword evidence="4" id="KW-1185">Reference proteome</keyword>
<sequence length="250" mass="24749">MTMTPDESPGSSSHLVPAPAYARPWPALLVAAVGFIAAALLIAGYPSIRLAWITTPSWVQSLLDLVILSLPLVVAVFAAAAVGSRLGIASALGIRAWRWSDVVAGAGIALVVRAAVELIAPTVGSITGPLSGGDAGAQAANAIIIVVGAALISPVVEETFFRGVVVRALGDGLRSVGPAIAGTVAVAVSTGAFVALHAVSWGASIPVAALVGTAGVGLGTSILVVLTGRLGGAIIAHIVFNTLGVVLLLL</sequence>
<comment type="caution">
    <text evidence="3">The sequence shown here is derived from an EMBL/GenBank/DDBJ whole genome shotgun (WGS) entry which is preliminary data.</text>
</comment>
<dbReference type="PANTHER" id="PTHR36435:SF1">
    <property type="entry name" value="CAAX AMINO TERMINAL PROTEASE FAMILY PROTEIN"/>
    <property type="match status" value="1"/>
</dbReference>
<dbReference type="PANTHER" id="PTHR36435">
    <property type="entry name" value="SLR1288 PROTEIN"/>
    <property type="match status" value="1"/>
</dbReference>
<feature type="transmembrane region" description="Helical" evidence="1">
    <location>
        <begin position="102"/>
        <end position="123"/>
    </location>
</feature>
<keyword evidence="1" id="KW-1133">Transmembrane helix</keyword>